<evidence type="ECO:0000256" key="4">
    <source>
        <dbReference type="SAM" id="MobiDB-lite"/>
    </source>
</evidence>
<dbReference type="OrthoDB" id="1826980at2"/>
<keyword evidence="2" id="KW-0184">Conjugation</keyword>
<feature type="region of interest" description="Disordered" evidence="4">
    <location>
        <begin position="532"/>
        <end position="560"/>
    </location>
</feature>
<evidence type="ECO:0000259" key="5">
    <source>
        <dbReference type="Pfam" id="PF03389"/>
    </source>
</evidence>
<gene>
    <name evidence="6" type="ORF">FNZ56_04160</name>
</gene>
<dbReference type="EMBL" id="CP041742">
    <property type="protein sequence ID" value="QDQ73124.1"/>
    <property type="molecule type" value="Genomic_DNA"/>
</dbReference>
<dbReference type="NCBIfam" id="NF041496">
    <property type="entry name" value="MobQ"/>
    <property type="match status" value="1"/>
</dbReference>
<keyword evidence="3" id="KW-0175">Coiled coil</keyword>
<feature type="domain" description="MobA/MobL protein" evidence="5">
    <location>
        <begin position="83"/>
        <end position="291"/>
    </location>
</feature>
<name>A0A516V3N7_9GAMM</name>
<evidence type="ECO:0000313" key="6">
    <source>
        <dbReference type="EMBL" id="QDQ73124.1"/>
    </source>
</evidence>
<comment type="similarity">
    <text evidence="1">Belongs to the MobA/MobL family.</text>
</comment>
<evidence type="ECO:0000313" key="7">
    <source>
        <dbReference type="Proteomes" id="UP000315891"/>
    </source>
</evidence>
<evidence type="ECO:0000256" key="2">
    <source>
        <dbReference type="ARBA" id="ARBA00022971"/>
    </source>
</evidence>
<accession>A0A516V3N7</accession>
<protein>
    <submittedName>
        <fullName evidence="6">MobA/MobL family plasmid mobilization protein</fullName>
    </submittedName>
</protein>
<sequence length="560" mass="63718">MNYDRFAKNKFALNRLMRLVVIIVSWPCCCDANRSESKGALIHRCAMCAARWRQKNRRRNGGSGARVSIFHLSAQVIGRSSGRSSTAAAAYRAATRILDERTGEVHDFTHKGGVRESFILAPDTAAPWMHERDALWNGVERIEKRKDAQLAREIEVSLPHELSHERRRRLLIDYVIDEFVSRGMVADVAMHQPGKTGDRRNEHAHILLTLRHIDGNDFGSKAREWNDKDLIEKWRESWARRVNLALKEGAVSARVDHRSYKRQMLAQGINVELAPLATVHLGPQASTLERRGTRTAPGNLNREVAVINLELERIRCQARTPSEDPVSADPVSWHSDRMAQRYGKLRQQLRDVLGLSHLPAAEESRAEIARRRNDLPFIRALYLKKSKPLQMAILHMDEAKEGVSKIKRRINLLEEEGRELRRQARQCSAVLQWRQVHSLRSWLHDLGLLKTPAAQLIAAPELLQRQWEEARQAFGRLQSELQVAQMRQESAVQAWSKMLATVEDEAHQESAKSAWRVDNAASLADELQQVEASLRQQREASAPTLDSDNYDVHLGSGPTP</sequence>
<evidence type="ECO:0000256" key="1">
    <source>
        <dbReference type="ARBA" id="ARBA00010873"/>
    </source>
</evidence>
<dbReference type="Pfam" id="PF03389">
    <property type="entry name" value="MobA_MobL"/>
    <property type="match status" value="1"/>
</dbReference>
<dbReference type="Gene3D" id="3.30.930.30">
    <property type="match status" value="1"/>
</dbReference>
<proteinExistence type="inferred from homology"/>
<feature type="coiled-coil region" evidence="3">
    <location>
        <begin position="396"/>
        <end position="423"/>
    </location>
</feature>
<reference evidence="6 7" key="1">
    <citation type="submission" date="2019-07" db="EMBL/GenBank/DDBJ databases">
        <title>Lysobacter weifangensis sp. nov., isolated from bensulfuron-methyl contaminated farmland soil.</title>
        <authorList>
            <person name="Zhao H."/>
        </authorList>
    </citation>
    <scope>NUCLEOTIDE SEQUENCE [LARGE SCALE GENOMIC DNA]</scope>
    <source>
        <strain evidence="6 7">CC-Bw-6</strain>
    </source>
</reference>
<organism evidence="6 7">
    <name type="scientific">Pseudoluteimonas lycopersici</name>
    <dbReference type="NCBI Taxonomy" id="1324796"/>
    <lineage>
        <taxon>Bacteria</taxon>
        <taxon>Pseudomonadati</taxon>
        <taxon>Pseudomonadota</taxon>
        <taxon>Gammaproteobacteria</taxon>
        <taxon>Lysobacterales</taxon>
        <taxon>Lysobacteraceae</taxon>
        <taxon>Pseudoluteimonas</taxon>
    </lineage>
</organism>
<evidence type="ECO:0000256" key="3">
    <source>
        <dbReference type="SAM" id="Coils"/>
    </source>
</evidence>
<dbReference type="InterPro" id="IPR005053">
    <property type="entry name" value="MobA_MobL"/>
</dbReference>
<dbReference type="AlphaFoldDB" id="A0A516V3N7"/>
<keyword evidence="7" id="KW-1185">Reference proteome</keyword>
<dbReference type="Proteomes" id="UP000315891">
    <property type="component" value="Chromosome"/>
</dbReference>